<feature type="region of interest" description="Disordered" evidence="1">
    <location>
        <begin position="1236"/>
        <end position="1345"/>
    </location>
</feature>
<protein>
    <recommendedName>
        <fullName evidence="5">Signal peptide-containing protein</fullName>
    </recommendedName>
</protein>
<name>L1LE53_THEEQ</name>
<dbReference type="eggNOG" id="ENOG502TN0G">
    <property type="taxonomic scope" value="Eukaryota"/>
</dbReference>
<dbReference type="EMBL" id="ACOU01000003">
    <property type="protein sequence ID" value="EKX73438.1"/>
    <property type="molecule type" value="Genomic_DNA"/>
</dbReference>
<gene>
    <name evidence="3" type="ORF">BEWA_054950</name>
</gene>
<evidence type="ECO:0000256" key="1">
    <source>
        <dbReference type="SAM" id="MobiDB-lite"/>
    </source>
</evidence>
<feature type="compositionally biased region" description="Polar residues" evidence="1">
    <location>
        <begin position="1239"/>
        <end position="1259"/>
    </location>
</feature>
<dbReference type="VEuPathDB" id="PiroplasmaDB:BEWA_054950"/>
<feature type="signal peptide" evidence="2">
    <location>
        <begin position="1"/>
        <end position="17"/>
    </location>
</feature>
<accession>L1LE53</accession>
<evidence type="ECO:0008006" key="5">
    <source>
        <dbReference type="Google" id="ProtNLM"/>
    </source>
</evidence>
<dbReference type="OrthoDB" id="361062at2759"/>
<feature type="compositionally biased region" description="Pro residues" evidence="1">
    <location>
        <begin position="178"/>
        <end position="188"/>
    </location>
</feature>
<reference evidence="3 4" key="1">
    <citation type="journal article" date="2012" name="BMC Genomics">
        <title>Comparative genomic analysis and phylogenetic position of Theileria equi.</title>
        <authorList>
            <person name="Kappmeyer L.S."/>
            <person name="Thiagarajan M."/>
            <person name="Herndon D.R."/>
            <person name="Ramsay J.D."/>
            <person name="Caler E."/>
            <person name="Djikeng A."/>
            <person name="Gillespie J.J."/>
            <person name="Lau A.O."/>
            <person name="Roalson E.H."/>
            <person name="Silva J.C."/>
            <person name="Silva M.G."/>
            <person name="Suarez C.E."/>
            <person name="Ueti M.W."/>
            <person name="Nene V.M."/>
            <person name="Mealey R.H."/>
            <person name="Knowles D.P."/>
            <person name="Brayton K.A."/>
        </authorList>
    </citation>
    <scope>NUCLEOTIDE SEQUENCE [LARGE SCALE GENOMIC DNA]</scope>
    <source>
        <strain evidence="3 4">WA</strain>
    </source>
</reference>
<keyword evidence="4" id="KW-1185">Reference proteome</keyword>
<dbReference type="KEGG" id="beq:BEWA_054950"/>
<feature type="compositionally biased region" description="Low complexity" evidence="1">
    <location>
        <begin position="1264"/>
        <end position="1287"/>
    </location>
</feature>
<proteinExistence type="predicted"/>
<feature type="compositionally biased region" description="Low complexity" evidence="1">
    <location>
        <begin position="1304"/>
        <end position="1322"/>
    </location>
</feature>
<feature type="region of interest" description="Disordered" evidence="1">
    <location>
        <begin position="173"/>
        <end position="205"/>
    </location>
</feature>
<evidence type="ECO:0000313" key="4">
    <source>
        <dbReference type="Proteomes" id="UP000031512"/>
    </source>
</evidence>
<keyword evidence="2" id="KW-0732">Signal</keyword>
<evidence type="ECO:0000256" key="2">
    <source>
        <dbReference type="SAM" id="SignalP"/>
    </source>
</evidence>
<dbReference type="Proteomes" id="UP000031512">
    <property type="component" value="Unassembled WGS sequence"/>
</dbReference>
<comment type="caution">
    <text evidence="3">The sequence shown here is derived from an EMBL/GenBank/DDBJ whole genome shotgun (WGS) entry which is preliminary data.</text>
</comment>
<dbReference type="STRING" id="1537102.L1LE53"/>
<evidence type="ECO:0000313" key="3">
    <source>
        <dbReference type="EMBL" id="EKX73438.1"/>
    </source>
</evidence>
<sequence length="1384" mass="156963">MKRFVHCLFFLFPLCHCGSVGRESLSTSNDVNGQPEGPVIVRVEEDFTPYQRTPVTMDLTNPDSKLFEIEGEMQSEYPISITPWREYYVTRVIYSGGTLWRSQDDWECTHVYAYSRANDTLLMMGFKRARRREYRALHRDKGGEWEDLSTEFKDKSDQEIQSMLDNVRGNVNACNSSPPSPRFSPIKPPVSSHGPGLPEPKYDQDDTKFSWDDLIKYAKEIEDEEKEEKLENFNIHTHEEYEDEEVVEDQNDTTLMKTPISVNGKLINVNGTRVADSGISTTFRHKTRKDPPRLIIDIEQGLTGTSHTREYGDDSEKVRLDKYEKPDYSGFYMFTHDSPDGRPFKVKKLNYKHQDITKYFEFDNDKEIVHIAVWYWKHNGMKNPLLIEVLDEDETYTYHYNNGSLEWQQLSEHKNNNSELIGEPLEQILDDLNCRLNDAVTMDITEKVSTSETSYCCDGHNGSEKISLEKKDILIDGKIFKEYYKHQINAGDKLAKIKYYPKNVSGDDERRVITTRGLTFPINRAVSVYVFYCNNKPVMIHVDSNQKKWYKRESKNSHDWKNLVGELDGKDPDNIKGCSDLENMKGELEKLDCRGLKGCIQYGKRMNSSVVISSTASNPKVVIQLSQKPDVDNTPTYYYGDILRNKKTKVTRSIYPLNPSAGLAQDFYKYTHENTNIGQNLKLERINDDNNENVGLTEDNVLSISAYYWKYENGSGPPNKALLVEVIRKDSPKYIYYEKNSTKYKWEPYNPAGSHNGLIPYKLLHKLTLLNCEINNVVQIDVSKIADYCHYNTDPKHEDGYTKKIKVTETGQGYLGNYTAYAHSPSGGKSFDISRFTNITDEIKLQGINPSLPIRNASKVTVFMCDKNSPHNKTPLLIHIEAPSISRKWFKGTNGGTNLEHTYKLNVNKYDDYPVIVDFLDTLDSDCRPPEVTIDIYKRGTSDGPAFHYEHTSDNHKQIYVIGTTVTNVPGFTEFIHKVQNRKGSYFTINKFKYSGNNTSVIVNGTSIKYVTSVSVFYWSALESPERRDKRGRPLLVKVITKFLGGKKATETYYENIGENTNLNWQLVPVTSQDLAQKLQLLNCRVNNAVIINVGIKEDTTYDTCNDTDKLTLDPHGERTQVKKEDEESLKGYEVYIHKLKDGLSGQKFHVVKFLGSSKEILTGLPKNILDVEEVRVYFCSKDKVKRPLLIYYHISNGGSPEHKWYKNENPDDKNGSWKVVTGFIQNTYNRGPILTVPNGLNSSCKDTPEATAQTSTPPASKPTEVLATPTADTTTTVTQTEASSEAKYSTLQSPTATSPTDDQTAATTSPTGTTQAPSTSTEALSTTVSSAANRGGGGTSSGNSNWKVIFGGSASATVVSGSLTGFGWWMFKRSKGEPWVRQI</sequence>
<organism evidence="3 4">
    <name type="scientific">Theileria equi strain WA</name>
    <dbReference type="NCBI Taxonomy" id="1537102"/>
    <lineage>
        <taxon>Eukaryota</taxon>
        <taxon>Sar</taxon>
        <taxon>Alveolata</taxon>
        <taxon>Apicomplexa</taxon>
        <taxon>Aconoidasida</taxon>
        <taxon>Piroplasmida</taxon>
        <taxon>Theileriidae</taxon>
        <taxon>Theileria</taxon>
    </lineage>
</organism>
<feature type="compositionally biased region" description="Polar residues" evidence="1">
    <location>
        <begin position="1288"/>
        <end position="1303"/>
    </location>
</feature>
<dbReference type="RefSeq" id="XP_004832890.1">
    <property type="nucleotide sequence ID" value="XM_004832833.1"/>
</dbReference>
<feature type="chain" id="PRO_5003952413" description="Signal peptide-containing protein" evidence="2">
    <location>
        <begin position="18"/>
        <end position="1384"/>
    </location>
</feature>
<dbReference type="GeneID" id="15803045"/>